<keyword evidence="1" id="KW-0863">Zinc-finger</keyword>
<keyword evidence="1" id="KW-0479">Metal-binding</keyword>
<dbReference type="SMART" id="SM00343">
    <property type="entry name" value="ZnF_C2HC"/>
    <property type="match status" value="1"/>
</dbReference>
<feature type="domain" description="CCHC-type" evidence="3">
    <location>
        <begin position="221"/>
        <end position="236"/>
    </location>
</feature>
<dbReference type="AlphaFoldDB" id="A0A8R1I6Z5"/>
<evidence type="ECO:0000313" key="4">
    <source>
        <dbReference type="EnsemblMetazoa" id="CJA17240.1"/>
    </source>
</evidence>
<accession>A0A8R1I6Z5</accession>
<name>A0A8R1I6Z5_CAEJA</name>
<dbReference type="EnsemblMetazoa" id="CJA17240.1">
    <property type="protein sequence ID" value="CJA17240.1"/>
    <property type="gene ID" value="WBGene00136444"/>
</dbReference>
<protein>
    <submittedName>
        <fullName evidence="4">CCHC-type domain-containing protein</fullName>
    </submittedName>
</protein>
<dbReference type="GO" id="GO:0003676">
    <property type="term" value="F:nucleic acid binding"/>
    <property type="evidence" value="ECO:0007669"/>
    <property type="project" value="InterPro"/>
</dbReference>
<dbReference type="PROSITE" id="PS50158">
    <property type="entry name" value="ZF_CCHC"/>
    <property type="match status" value="1"/>
</dbReference>
<reference evidence="4" key="2">
    <citation type="submission" date="2022-06" db="UniProtKB">
        <authorList>
            <consortium name="EnsemblMetazoa"/>
        </authorList>
    </citation>
    <scope>IDENTIFICATION</scope>
    <source>
        <strain evidence="4">DF5081</strain>
    </source>
</reference>
<keyword evidence="5" id="KW-1185">Reference proteome</keyword>
<evidence type="ECO:0000313" key="5">
    <source>
        <dbReference type="Proteomes" id="UP000005237"/>
    </source>
</evidence>
<evidence type="ECO:0000256" key="1">
    <source>
        <dbReference type="PROSITE-ProRule" id="PRU00047"/>
    </source>
</evidence>
<keyword evidence="1" id="KW-0862">Zinc</keyword>
<evidence type="ECO:0000259" key="3">
    <source>
        <dbReference type="PROSITE" id="PS50158"/>
    </source>
</evidence>
<proteinExistence type="predicted"/>
<reference evidence="5" key="1">
    <citation type="submission" date="2010-08" db="EMBL/GenBank/DDBJ databases">
        <authorList>
            <consortium name="Caenorhabditis japonica Sequencing Consortium"/>
            <person name="Wilson R.K."/>
        </authorList>
    </citation>
    <scope>NUCLEOTIDE SEQUENCE [LARGE SCALE GENOMIC DNA]</scope>
    <source>
        <strain evidence="5">DF5081</strain>
    </source>
</reference>
<dbReference type="GO" id="GO:0008270">
    <property type="term" value="F:zinc ion binding"/>
    <property type="evidence" value="ECO:0007669"/>
    <property type="project" value="UniProtKB-KW"/>
</dbReference>
<evidence type="ECO:0000256" key="2">
    <source>
        <dbReference type="SAM" id="Coils"/>
    </source>
</evidence>
<organism evidence="4 5">
    <name type="scientific">Caenorhabditis japonica</name>
    <dbReference type="NCBI Taxonomy" id="281687"/>
    <lineage>
        <taxon>Eukaryota</taxon>
        <taxon>Metazoa</taxon>
        <taxon>Ecdysozoa</taxon>
        <taxon>Nematoda</taxon>
        <taxon>Chromadorea</taxon>
        <taxon>Rhabditida</taxon>
        <taxon>Rhabditina</taxon>
        <taxon>Rhabditomorpha</taxon>
        <taxon>Rhabditoidea</taxon>
        <taxon>Rhabditidae</taxon>
        <taxon>Peloderinae</taxon>
        <taxon>Caenorhabditis</taxon>
    </lineage>
</organism>
<dbReference type="InterPro" id="IPR001878">
    <property type="entry name" value="Znf_CCHC"/>
</dbReference>
<dbReference type="Proteomes" id="UP000005237">
    <property type="component" value="Unassembled WGS sequence"/>
</dbReference>
<sequence>MEDNESEVMKVEMALDVLDGTRTSGTKGSELSVEKQHVDVKQRRKLFKNFARFVDTADEVEKKVMENLLSVQSCSERQREMIVEPIEEFRKELWERFEEIGRGKWPRAVLRLMREQKLETVEELRELCERGSLEDRSSRKEGEENHQEELIRWKAENERLEARIRECEAEKLRAEKLMRRAQRACTAVEEERKTAEELSGSLQKVSRELERLKSYERTNQCFRCGGVGHVVRPCTSRPVQKVDTAKKAKKAKMVESVKIVGQRRRFEIDSGSVVSVTSTGGWGRLKRRSTKWEKEVEVLAKPNFRGPPQSGVQGRAKAKAGLGQFIRMETEQQCVPTSLCLKSEERKVRAVVSVSIPLFKKRKEGIGVGSRSTTRCPPKATRWTVHTVVRTRQDKIRWVPWEQKRLVSDVQKGAKNGRREAQRQAVNCAEKSEKSEFSVENTDLCLRRTLEDRNGGVCTVKPDRVRLSLISLSASETIDLIECLVGCRDKAVPEQESVTISERKRVAETRGHFSTTQCKTTGTSSPRQC</sequence>
<keyword evidence="2" id="KW-0175">Coiled coil</keyword>
<feature type="coiled-coil region" evidence="2">
    <location>
        <begin position="143"/>
        <end position="215"/>
    </location>
</feature>